<dbReference type="CDD" id="cd00009">
    <property type="entry name" value="AAA"/>
    <property type="match status" value="2"/>
</dbReference>
<dbReference type="PROSITE" id="PS50234">
    <property type="entry name" value="VWFA"/>
    <property type="match status" value="1"/>
</dbReference>
<dbReference type="PANTHER" id="PTHR48103">
    <property type="entry name" value="MIDASIN-RELATED"/>
    <property type="match status" value="1"/>
</dbReference>
<dbReference type="GO" id="GO:0005524">
    <property type="term" value="F:ATP binding"/>
    <property type="evidence" value="ECO:0007669"/>
    <property type="project" value="UniProtKB-KW"/>
</dbReference>
<feature type="compositionally biased region" description="Basic and acidic residues" evidence="11">
    <location>
        <begin position="4873"/>
        <end position="4902"/>
    </location>
</feature>
<dbReference type="Pfam" id="PF21108">
    <property type="entry name" value="MDN1_4th"/>
    <property type="match status" value="1"/>
</dbReference>
<dbReference type="GO" id="GO:0005654">
    <property type="term" value="C:nucleoplasm"/>
    <property type="evidence" value="ECO:0007669"/>
    <property type="project" value="UniProtKB-SubCell"/>
</dbReference>
<keyword evidence="7 9" id="KW-0143">Chaperone</keyword>
<dbReference type="InterPro" id="IPR002035">
    <property type="entry name" value="VWF_A"/>
</dbReference>
<dbReference type="Gene3D" id="3.40.50.300">
    <property type="entry name" value="P-loop containing nucleotide triphosphate hydrolases"/>
    <property type="match status" value="7"/>
</dbReference>
<dbReference type="GO" id="GO:0016887">
    <property type="term" value="F:ATP hydrolysis activity"/>
    <property type="evidence" value="ECO:0007669"/>
    <property type="project" value="InterPro"/>
</dbReference>
<organism evidence="13 14">
    <name type="scientific">Deinandra increscens subsp. villosa</name>
    <dbReference type="NCBI Taxonomy" id="3103831"/>
    <lineage>
        <taxon>Eukaryota</taxon>
        <taxon>Viridiplantae</taxon>
        <taxon>Streptophyta</taxon>
        <taxon>Embryophyta</taxon>
        <taxon>Tracheophyta</taxon>
        <taxon>Spermatophyta</taxon>
        <taxon>Magnoliopsida</taxon>
        <taxon>eudicotyledons</taxon>
        <taxon>Gunneridae</taxon>
        <taxon>Pentapetalae</taxon>
        <taxon>asterids</taxon>
        <taxon>campanulids</taxon>
        <taxon>Asterales</taxon>
        <taxon>Asteraceae</taxon>
        <taxon>Asteroideae</taxon>
        <taxon>Heliantheae alliance</taxon>
        <taxon>Madieae</taxon>
        <taxon>Madiinae</taxon>
        <taxon>Deinandra</taxon>
    </lineage>
</organism>
<comment type="function">
    <text evidence="9">Nuclear chaperone required for maturation and nuclear export of pre-60S ribosome subunits.</text>
</comment>
<evidence type="ECO:0000256" key="2">
    <source>
        <dbReference type="ARBA" id="ARBA00004642"/>
    </source>
</evidence>
<dbReference type="FunFam" id="3.40.50.300:FF:001861">
    <property type="entry name" value="Midasin"/>
    <property type="match status" value="1"/>
</dbReference>
<dbReference type="FunFam" id="3.40.50.300:FF:000142">
    <property type="entry name" value="Midasin"/>
    <property type="match status" value="1"/>
</dbReference>
<keyword evidence="14" id="KW-1185">Reference proteome</keyword>
<dbReference type="InterPro" id="IPR040848">
    <property type="entry name" value="AAA_lid_7"/>
</dbReference>
<reference evidence="13 14" key="1">
    <citation type="submission" date="2024-04" db="EMBL/GenBank/DDBJ databases">
        <title>The reference genome of an endangered Asteraceae, Deinandra increscens subsp. villosa, native to the Central Coast of California.</title>
        <authorList>
            <person name="Guilliams M."/>
            <person name="Hasenstab-Lehman K."/>
            <person name="Meyer R."/>
            <person name="Mcevoy S."/>
        </authorList>
    </citation>
    <scope>NUCLEOTIDE SEQUENCE [LARGE SCALE GENOMIC DNA]</scope>
    <source>
        <tissue evidence="13">Leaf</tissue>
    </source>
</reference>
<keyword evidence="8 9" id="KW-0539">Nucleus</keyword>
<dbReference type="InterPro" id="IPR036465">
    <property type="entry name" value="vWFA_dom_sf"/>
</dbReference>
<name>A0AAP0D4S6_9ASTR</name>
<dbReference type="FunFam" id="3.40.50.300:FF:001384">
    <property type="entry name" value="Midasin"/>
    <property type="match status" value="1"/>
</dbReference>
<feature type="coiled-coil region" evidence="10">
    <location>
        <begin position="2242"/>
        <end position="2269"/>
    </location>
</feature>
<dbReference type="Proteomes" id="UP001408789">
    <property type="component" value="Unassembled WGS sequence"/>
</dbReference>
<dbReference type="PIRSF" id="PIRSF010340">
    <property type="entry name" value="Midasin"/>
    <property type="match status" value="1"/>
</dbReference>
<feature type="compositionally biased region" description="Polar residues" evidence="11">
    <location>
        <begin position="4903"/>
        <end position="4933"/>
    </location>
</feature>
<dbReference type="PANTHER" id="PTHR48103:SF2">
    <property type="entry name" value="MIDASIN"/>
    <property type="match status" value="1"/>
</dbReference>
<dbReference type="SUPFAM" id="SSF52540">
    <property type="entry name" value="P-loop containing nucleoside triphosphate hydrolases"/>
    <property type="match status" value="6"/>
</dbReference>
<feature type="compositionally biased region" description="Polar residues" evidence="11">
    <location>
        <begin position="4944"/>
        <end position="4958"/>
    </location>
</feature>
<evidence type="ECO:0000256" key="8">
    <source>
        <dbReference type="ARBA" id="ARBA00023242"/>
    </source>
</evidence>
<dbReference type="FunFam" id="3.40.50.410:FF:000114">
    <property type="entry name" value="Midasin"/>
    <property type="match status" value="1"/>
</dbReference>
<feature type="compositionally biased region" description="Acidic residues" evidence="11">
    <location>
        <begin position="4682"/>
        <end position="4698"/>
    </location>
</feature>
<feature type="compositionally biased region" description="Basic and acidic residues" evidence="11">
    <location>
        <begin position="4726"/>
        <end position="4754"/>
    </location>
</feature>
<keyword evidence="5 9" id="KW-0547">Nucleotide-binding</keyword>
<dbReference type="InterPro" id="IPR003593">
    <property type="entry name" value="AAA+_ATPase"/>
</dbReference>
<feature type="region of interest" description="Disordered" evidence="11">
    <location>
        <begin position="4607"/>
        <end position="4993"/>
    </location>
</feature>
<evidence type="ECO:0000313" key="14">
    <source>
        <dbReference type="Proteomes" id="UP001408789"/>
    </source>
</evidence>
<comment type="similarity">
    <text evidence="3 9">Belongs to the midasin family.</text>
</comment>
<dbReference type="InterPro" id="IPR025662">
    <property type="entry name" value="Sigma_54_int_dom_ATP-bd_1"/>
</dbReference>
<dbReference type="InterPro" id="IPR041190">
    <property type="entry name" value="Midasin_AAA_lid_5"/>
</dbReference>
<feature type="compositionally biased region" description="Acidic residues" evidence="11">
    <location>
        <begin position="5014"/>
        <end position="5027"/>
    </location>
</feature>
<evidence type="ECO:0000256" key="7">
    <source>
        <dbReference type="ARBA" id="ARBA00023186"/>
    </source>
</evidence>
<dbReference type="InterPro" id="IPR027417">
    <property type="entry name" value="P-loop_NTPase"/>
</dbReference>
<evidence type="ECO:0000256" key="1">
    <source>
        <dbReference type="ARBA" id="ARBA00004604"/>
    </source>
</evidence>
<dbReference type="GO" id="GO:0030687">
    <property type="term" value="C:preribosome, large subunit precursor"/>
    <property type="evidence" value="ECO:0007669"/>
    <property type="project" value="TreeGrafter"/>
</dbReference>
<dbReference type="Pfam" id="PF07728">
    <property type="entry name" value="AAA_5"/>
    <property type="match status" value="7"/>
</dbReference>
<proteinExistence type="inferred from homology"/>
<dbReference type="InterPro" id="IPR048617">
    <property type="entry name" value="MDN1_AAA_lid_4"/>
</dbReference>
<dbReference type="Pfam" id="PF17867">
    <property type="entry name" value="AAA_lid_7"/>
    <property type="match status" value="3"/>
</dbReference>
<dbReference type="Pfam" id="PF17865">
    <property type="entry name" value="AAA_lid_5"/>
    <property type="match status" value="1"/>
</dbReference>
<protein>
    <recommendedName>
        <fullName evidence="4 9">Midasin</fullName>
    </recommendedName>
</protein>
<evidence type="ECO:0000313" key="13">
    <source>
        <dbReference type="EMBL" id="KAK9066170.1"/>
    </source>
</evidence>
<keyword evidence="10" id="KW-0175">Coiled coil</keyword>
<evidence type="ECO:0000256" key="9">
    <source>
        <dbReference type="PIRNR" id="PIRNR010340"/>
    </source>
</evidence>
<feature type="region of interest" description="Disordered" evidence="11">
    <location>
        <begin position="5007"/>
        <end position="5047"/>
    </location>
</feature>
<dbReference type="GO" id="GO:0005730">
    <property type="term" value="C:nucleolus"/>
    <property type="evidence" value="ECO:0007669"/>
    <property type="project" value="UniProtKB-SubCell"/>
</dbReference>
<evidence type="ECO:0000259" key="12">
    <source>
        <dbReference type="PROSITE" id="PS50234"/>
    </source>
</evidence>
<dbReference type="EMBL" id="JBCNJP010000015">
    <property type="protein sequence ID" value="KAK9066170.1"/>
    <property type="molecule type" value="Genomic_DNA"/>
</dbReference>
<dbReference type="InterPro" id="IPR012099">
    <property type="entry name" value="Midasin"/>
</dbReference>
<sequence length="5464" mass="620411">MAIDGSFCIEYELQRFLLRCPKLAADPQLDKLVKKGKNVTEEELIDGIAELLLHPRYTIPLVGCFRPVARKIVDRVVALLHLVPDLTSNSSDSMLEFDEGRLFEDTESADCEEVTSIINLYVKCERGLRLHELSCLAFSRTLDLIPYLSGSLREYFKFAPPPFKRIVGKESVSQLLVQEGVHLLDAMRVSYRFLLAEPEFFSRLWDWSCFLDLVHEITGFDGEKSELLMDIRWCVVQILTVVLKTSDRFTRKGRSDMVTSDFGFDDETAFACLLRWKEFLLDVSLEKAGWYLEPFRDSRSCSSEEDIKLGIGPPNWSNTEATWDMPKSGRPFVLTSAVKKSFEMVQLAVSQRWPVLLYGPAGAGKTALISRLAHDQGSQVLSIHMDEQIDGKTLIGSYVCAEQPGEFRWQPGSLTQAILNGLWVVFEDIDKAPADVQTILLPLLEGSTSFLTGHGQAVMVSEGFRLFSTVSSSRLDAFTVATAGSSLGALWRRVMVGPPSSNDLLSIVKAWYPDLESLCGKLIETFEKVNHIAGYQLGTSVDLSSAGRFSSRDLLKWCKRIVGQGYQFVGDNLSDCVAKLIYQEAVDVFATSSSSVEVRLRIMRELSEIWEIPTSSASTLFPVDKPPIKNLGSVVHIGRVTLPRTRKLVVKPFVEIRTSLHILERIAGSVKYNEPVLLVGETGTGKTTIVQNLAARIGQKLTVLNLSQQSDVADLLGGFKPMNAQFLCLPLYKDFETLFKRTFSSTVNDKFLAVLIKFVIDKNWNKLLNGLQKGVRKVVEIGKNTPGRKRKRPLSEELVKQWDNYSLRLDAAQSQISSSDGMVFSFVEGVFITALKKGEWILLDEVNLAPPETLQRVIGVLEDESGSLCLAERGDVDYINRNPKFRIFACMNPATDAGKRDLPWSLRGRFTEYFMDDVLEDEDLVLFINKFMGTDRSVKDITNRVLNFYKVAKKESEERLQDGANQKPQYSLRSLYRALEYTKEARNNFGFSKAIYDGFSMFFLTMLDPPSAKLMNELIVKYLLDGKVAPYVAFDKYIKVPEKFKSNDFVDSYQLTDSVKGQLSNLGRAIFIGKYPVLLQGPTSSGKTSLVQYLAAITNHEFVRINNHEHTDLQEYLGSYITDATGKLVFQEGVLVKAVRHGYWIVLDELNLAPSDVLEALNRLLDDNRELYVPELCETIRAHEDFMLFATQNPPTFYGGRKMLSRAFRNRFVEIHVDEIPQNELITILEKRCKIAPSYAKKMIKVMIDLQLHRQSSKVFAGKHGFITPRDLFRWADRYRMFGKSYEDLGRDGYYLLAERLRDDEEKKVVLEVLEKHLRIKLSSSLMYKEENADGDTALNLQKSLVASGDLGRMVWTESLRRLYFLIERCYRLREPVLLVGETGGGKTTVCQLLSIALGSKLHILNCHQYTETSDFLGGFYPVRERSELALDFKILCEQLLQSKAFKYFPHDVKISFDINQASTTLDQVNKLIKCYREGQVLHADVTPNEIDYVEETTQQLSHFYKKWCTIFNWQDGPLVQAMKNGDLFLVDEISLADDSVLERLNSVLEPDRKLSLAEKGGSDLEKITAHEKFFILATMNPGGDYGKKELSPALRNRFTEIWVPPVSELNELKCIALEKILNPELSFVADVMINFWEWFNQLQTGKMLTVRDLLSWIDFINVTEKSLLPEIALLHGAFLVLLDGLSLGTGITKNEAEDLKAKCLSFLMGQLKNSYISCISLFHMCLLQQESKPRSNQANLLMAEYHGWSDLLKSAEALPSSGMEMFSSFGIHPFYIEKGNISQQAEGFEFLAPTTRGNSLRVLRAMQLKKPVLLEGSPGVGKTSLVLALGKFSGHSVVRINLSEQTDMMDLLGSDLPVESDEGMQFAWSDGILLQALKNGSWVLLDELNLAPQSVLEGLNAILDHRAEVFIPELGHTFKCPSSFRVFACQNPSSQGGGRKGLPKSFLNRFTKVYVDELVEEDHQFICSSLYPSIPVALLSKLIAFNKRLYEDTMIKHKFGQSGFPWEFNLRDIIRSCQIIEGAPESSKNDCFLNTVYVQRMRSSADRQEVVNLYEQVFGVKPFINLYPRVQLNPENLIVGNTYVKRNNIQSSTLSSCELKILPGQRQSLETVAQCLNHQWLVLLIGPAASGKTSLVRLMSQLTGNVLNELSLSSATDISELLGCFEQYSAIRHYCLAIDQLDRYMNAYMSIETFTKQKDLITRWLSFSSTFDHSSATFLTASVENWNHGVFRSLPLLIDIIENLKLVMENCSEDLDRLLKIVTKLQDDQRKLLYPAKFEWVTGLLIKAIENGEWIILENANLCNPTVLDRINSLVEQSGSITVNECGTVEGKPMVLRPHPHFRMFLTVNPTYGEVSRAMRNRGVEIYLMQPYGSFGLTDYESELKDVKRFLALSNIPGETFVNAMAKSHISIKKIGLQHDASISNLELMRWVQLFQRLLTNGNQALWSLKISFEHTYLSSLGHSVGKDIINEVVGSYLSMHELYNYRSNPGSLCLPGGWPTPLTVSDFVRYSVETSVKQNCMYVEYLGAQMASHSFQVALGLCPLENVQCHNDSMRTYVTDASILHGIAFPKADVVTSDTVKQTRFDLALMYKQLFFAANWTIEQATEADLKAYLLWFGWLGDHLQGYCSFFPTFLELLNKEFKHSIWSHIRKCRDVVNLDFKSATSTPMLSLEYANLNAMVPESCIQVLKKAVKCVGLLRVSYQQWHAENEFKYSADTKCFFPVLLSLRKLEERILDEIVVSPFFDELFELYKKLINDHLFAWNGLVSSQSDCMLISWLSLLKDACKLKEFFANEVEKFQNDMKDLERAFSWNLNSPRSLLWAYGGHPFTPSSVEVYNKQKQLIDLCHDIWTRETPLRELAQKDSIATAVSTNPELRFLAMEGVCMSAFIMSKVDEDNLDVLKQMEDMHQILLSKFHYEKGKLEKNRLTSEQASSFGALSSCCVMNTDMLCESSCLSCWLDTLPLNDNTCFGLDMRLLQEISNTVVLDGKQLESGLSCLRWRLESTLKFSLNYSSRPPTDFSPHQKIKWVLDAWTSANSAHASISSTFVEMWFNWHTSLWKHHLNREKTSLPQQDYADLVPDMLFQPVATLLVDKILRGPIDIKDLNAHILKLGVASRNLWLSSPHVAECRHFFISCARSLLRQIILAHEKSFEADKFSLIKSEFFSAQVDVSVLMSLLMSSTHCVLKSLITPFIKPLLHELYSQNSTDSLFNLGCAWLRIGGLRYRLLVCCDEVDPAVKKNFKYFQLTERIASLELDIQVRQECVHLAGYFSLSEADKEKTRLLNELKAERNRLQRQVVFRSDPRKFKKLRSECDEFMKFVAMLFDLLKDLGGLNIKRVADQVHNWQETATRFVDRLSNEYSEYVDIIQPVQMAIYEMKLGLSLVLSNCLRDQFLDRVRQKNIDVVLEAIYSFIRFPRGMARKYVSYVDDTFNAKLSSFDKLFPTYMGEDDMNMVETLVTSASARDSNKDEEGSVLQLKASIHQNILLRVAHYVTQARFLDDASFKLLDKMFDEFANLWMEMKTEDKTKKELDSQQYRFRPRAFDIRNVIEVDVSTLDGSIANEAFSEWKELAYEEVEVSVDKDNVDDEHEVKKVNSMKDWNLLVESMLNEMVNVYYAIFGSTDLLQPVGLVEVSDSDRLHSFLDSYTLGTRVMKDLEGLLCSSLDSKLIPEHILCLCLEHDKIGLSSHLPTSSYNFYKDSNASLLAKMVGPVMKLQQRIRHLMSEWDDHPALQKIVDVIDMVLSIPMNTPLAKAMSGLQFLLNRVRNLQETVSKFPLSDQLDPIIALISSWQKMEFESWPALLDEVQSRFDTNAGQLWFPLYSVLRQNHSSDTDDYRQATIDRHVYSFLEDFIQTSSIGEFKKRLQLVFAFYGHISTSISQESNLSRGHEDNLKILYNTFGFYIQFLPIILEQSASNRKNIEGELKELLKLCKWERNEWYMTMETSKRTRDKFKKLIQKYTDVLKQPVKDILNQATVQSGIKATAVVDRTIFSKSFEKYKEVLDVACNETVFQNQRRYIWPSTWRNKVDLALEDMRIARSTEFDHICLNLEEVEGNIDTVSRFIDVQSSSDVTGEEWVQIQHTFEKVSMNLIDCGEVWKDEKKPSAKRRSLAQLLKLLESSGLSKHRSVLIEDQSMKNKSSQKFLLPSYIMEHLILKEGRFSSVKLDVAATEKAQNLPMGNLDTVWKTANEYFFKSISSLRHLQQVCLDFHKDFSLEQVNRSVSYIDHLVEIQQSHRAAAYDLAKGLELIKKRSLPLQNLFSSSSRGSFSHNQDIVCKCMWRQKQLFDTTCNILNDECLLLKSVENSHLTNCQSVGAAASRIHLFLEKFALEFKKSKEMLDYYLFGDCGSLVSTSVVLYSHGVTNQMEQFVQQNFLLIKDFKEQLLAIRKQDLEERNEAEKSHDDVDISRAEVLRAGLAKTVLLDHFEGIITHGDLLEAYYTSAIEERNKAEKIHDADDISRAEVQFTESLRKTCKQIVDGFDRVNSVNNKPYPSDDYLGKITTWHILFASRVESLQLHTIHDELVKTLNFAGELMDLYGTEETRLGLVEAQLKHMHSLLDLVINFGSGLLNDFMVAHSTLSMVTHALAEIFASLYSQGYGCPPENQEEDNGAQDATGTGMGEGAGVKDVSEQIEDEDQLLGTEKGDEEQDALNDVPSKDDKGIEMEQDFNADTFSVSEDETDDENNDEGDEPQLDSAMGETGDNSETVDEKLGENKDDENPEKNEKYETGPSVKENDPSGRELRAKEDDVPTTDDAGELDPDESNKQNDENDDAVPDDGNDDVEDMNIDKDEAFSEPTGLKPDDPNVDADDIDMNQQDDVDDNEDERTETPDESAENGEEENNQENLDENGPEASSENFEMDTEEMDQENKTDADIEEQKSDITAEVADKFDAEHQQNYESATQPNSGSNGASMRNVSSEVTWSNSDDMQSELAPIQGLPNSSQNEVGVTGSSKAGKLNDENISQLPEVDPSSLRKNEPNPLRNIGDALDGWKERAKVSIDLEEKKDEAMDDMGGEDEDQNADEYGFTSGLEKGTAQALGTSAADQVDKNIDMKEPADCDVDAGLADQKDDSEMETEDQHHDVPPVKNYPLNIGHTINDKMEVEKTEILDEAPEDFNPLEDANRSELESSVCVKRSYRTDDVSQFGRLSVVDDDMGKSHNLEDVSGELKDSATALWRRYELQTTRLSQELAEQLRLVMEPTLASKLQGDYKTGKRINMKKVIPYIASHYRKDKIWYRRTRPNKRNYQVVIAVDDSRSMSENNCGNVAIEALVTVCRAMAQLEVGNLAVASFGKKGNIKLLHDFDQPFTGEAGVKMLSSLTFKQENTIADEPMVDLLKYLNNTLDSAVINARLPSGQSPLEQLVLIIADGRLHEKENLKRCVRDILSKKRMVAFLLLDNPKESITEVLEASFEGGKLGVVKYMDSFPFPFYVILKDIETLPRTLADLLRQWFELMQHSRA</sequence>
<evidence type="ECO:0000256" key="10">
    <source>
        <dbReference type="SAM" id="Coils"/>
    </source>
</evidence>
<evidence type="ECO:0000256" key="4">
    <source>
        <dbReference type="ARBA" id="ARBA00017143"/>
    </source>
</evidence>
<evidence type="ECO:0000256" key="3">
    <source>
        <dbReference type="ARBA" id="ARBA00007188"/>
    </source>
</evidence>
<feature type="compositionally biased region" description="Acidic residues" evidence="11">
    <location>
        <begin position="4755"/>
        <end position="4767"/>
    </location>
</feature>
<feature type="compositionally biased region" description="Basic and acidic residues" evidence="11">
    <location>
        <begin position="5074"/>
        <end position="5089"/>
    </location>
</feature>
<gene>
    <name evidence="13" type="ORF">SSX86_013491</name>
</gene>
<accession>A0AAP0D4S6</accession>
<dbReference type="InterPro" id="IPR011704">
    <property type="entry name" value="ATPase_dyneun-rel_AAA"/>
</dbReference>
<dbReference type="FunFam" id="3.40.50.300:FF:000582">
    <property type="entry name" value="Midasin"/>
    <property type="match status" value="1"/>
</dbReference>
<dbReference type="GO" id="GO:0000027">
    <property type="term" value="P:ribosomal large subunit assembly"/>
    <property type="evidence" value="ECO:0007669"/>
    <property type="project" value="InterPro"/>
</dbReference>
<keyword evidence="6 9" id="KW-0067">ATP-binding</keyword>
<dbReference type="SUPFAM" id="SSF53300">
    <property type="entry name" value="vWA-like"/>
    <property type="match status" value="1"/>
</dbReference>
<dbReference type="PROSITE" id="PS00675">
    <property type="entry name" value="SIGMA54_INTERACT_1"/>
    <property type="match status" value="1"/>
</dbReference>
<comment type="subcellular location">
    <subcellularLocation>
        <location evidence="1">Nucleus</location>
        <location evidence="1">Nucleolus</location>
    </subcellularLocation>
    <subcellularLocation>
        <location evidence="2">Nucleus</location>
        <location evidence="2">Nucleoplasm</location>
    </subcellularLocation>
</comment>
<dbReference type="GO" id="GO:0000055">
    <property type="term" value="P:ribosomal large subunit export from nucleus"/>
    <property type="evidence" value="ECO:0007669"/>
    <property type="project" value="TreeGrafter"/>
</dbReference>
<feature type="compositionally biased region" description="Acidic residues" evidence="11">
    <location>
        <begin position="4775"/>
        <end position="4791"/>
    </location>
</feature>
<evidence type="ECO:0000256" key="11">
    <source>
        <dbReference type="SAM" id="MobiDB-lite"/>
    </source>
</evidence>
<dbReference type="FunFam" id="3.40.50.300:FF:001368">
    <property type="entry name" value="Midasin"/>
    <property type="match status" value="1"/>
</dbReference>
<feature type="compositionally biased region" description="Acidic residues" evidence="11">
    <location>
        <begin position="4810"/>
        <end position="4856"/>
    </location>
</feature>
<comment type="caution">
    <text evidence="13">The sequence shown here is derived from an EMBL/GenBank/DDBJ whole genome shotgun (WGS) entry which is preliminary data.</text>
</comment>
<feature type="region of interest" description="Disordered" evidence="11">
    <location>
        <begin position="5074"/>
        <end position="5098"/>
    </location>
</feature>
<dbReference type="SMART" id="SM00382">
    <property type="entry name" value="AAA"/>
    <property type="match status" value="5"/>
</dbReference>
<evidence type="ECO:0000256" key="6">
    <source>
        <dbReference type="ARBA" id="ARBA00022840"/>
    </source>
</evidence>
<feature type="domain" description="VWFA" evidence="12">
    <location>
        <begin position="5252"/>
        <end position="5452"/>
    </location>
</feature>
<evidence type="ECO:0000256" key="5">
    <source>
        <dbReference type="ARBA" id="ARBA00022741"/>
    </source>
</evidence>